<name>A0AA36FJC9_OCTVU</name>
<reference evidence="1" key="1">
    <citation type="submission" date="2023-08" db="EMBL/GenBank/DDBJ databases">
        <authorList>
            <person name="Alioto T."/>
            <person name="Alioto T."/>
            <person name="Gomez Garrido J."/>
        </authorList>
    </citation>
    <scope>NUCLEOTIDE SEQUENCE</scope>
</reference>
<sequence length="164" mass="19419">MLIFSLTAMMAFPHLRCRRYLDILPVIDTDIVGRYRHHKYNCYIPIDTIDISILMDFTIHFPKVIKGISNTNAPSEKHNGLSTVKQSFSKFQARKIWLPVCLGLRFFENDNELSHSERDYHKMAHTYKQFRDIKSGNQSVFQQLRSHDRHTKLRPYWGICLLAY</sequence>
<protein>
    <submittedName>
        <fullName evidence="1">Uncharacterized protein</fullName>
    </submittedName>
</protein>
<accession>A0AA36FJC9</accession>
<dbReference type="Proteomes" id="UP001162480">
    <property type="component" value="Chromosome 24"/>
</dbReference>
<dbReference type="AlphaFoldDB" id="A0AA36FJC9"/>
<gene>
    <name evidence="1" type="ORF">OCTVUL_1B012723</name>
</gene>
<dbReference type="EMBL" id="OX597837">
    <property type="protein sequence ID" value="CAI9739807.1"/>
    <property type="molecule type" value="Genomic_DNA"/>
</dbReference>
<proteinExistence type="predicted"/>
<keyword evidence="2" id="KW-1185">Reference proteome</keyword>
<evidence type="ECO:0000313" key="2">
    <source>
        <dbReference type="Proteomes" id="UP001162480"/>
    </source>
</evidence>
<evidence type="ECO:0000313" key="1">
    <source>
        <dbReference type="EMBL" id="CAI9739807.1"/>
    </source>
</evidence>
<organism evidence="1 2">
    <name type="scientific">Octopus vulgaris</name>
    <name type="common">Common octopus</name>
    <dbReference type="NCBI Taxonomy" id="6645"/>
    <lineage>
        <taxon>Eukaryota</taxon>
        <taxon>Metazoa</taxon>
        <taxon>Spiralia</taxon>
        <taxon>Lophotrochozoa</taxon>
        <taxon>Mollusca</taxon>
        <taxon>Cephalopoda</taxon>
        <taxon>Coleoidea</taxon>
        <taxon>Octopodiformes</taxon>
        <taxon>Octopoda</taxon>
        <taxon>Incirrata</taxon>
        <taxon>Octopodidae</taxon>
        <taxon>Octopus</taxon>
    </lineage>
</organism>